<evidence type="ECO:0000313" key="4">
    <source>
        <dbReference type="EMBL" id="BAG83444.1"/>
    </source>
</evidence>
<dbReference type="AlphaFoldDB" id="B6YQH2"/>
<dbReference type="Gene3D" id="6.10.250.3150">
    <property type="match status" value="1"/>
</dbReference>
<dbReference type="KEGG" id="aps:CFPG_181"/>
<protein>
    <submittedName>
        <fullName evidence="4">M23 family peptidase</fullName>
    </submittedName>
</protein>
<sequence length="415" mass="48358">MKVQVQWVTILLFLLLFGCVFSVHSASKVKELEKQRKMLLIEIKNTNKFLNENHKSIGDVQRRVDLLVKQVNTREQLVKILGNEIGVFNKKIQDKEIQIAQLERNLHLKKRNYAIAIQIVYQEKNNQDQLFFILSASNIVQSFHRALYMKEYGKWRRAQGEEIIIQQNKVIAEKQVLKYDVQTKTNLVNIKKNEEEKLRIQERIKGAEIENLKKNTKKLQAEIDKKKRQAEVLEREIARIIKEELAATKKAAARGSVKRKSETADGYAMTKEEQTLSTDFAKNKGKLPFPLKGSYCIVSRFGQHRYGNMENIHYNSNGIDIKTTQENSARAVFDGIVTRIFILPGYQVSVIVRHGNYLTLYSYLEQVFVKQGDKLKIGQCIGKIYTDKENGNLTILHFELWKEQTKLNPELWLYR</sequence>
<organism evidence="4 5">
    <name type="scientific">Azobacteroides pseudotrichonymphae genomovar. CFP2</name>
    <dbReference type="NCBI Taxonomy" id="511995"/>
    <lineage>
        <taxon>Bacteria</taxon>
        <taxon>Pseudomonadati</taxon>
        <taxon>Bacteroidota</taxon>
        <taxon>Bacteroidia</taxon>
        <taxon>Bacteroidales</taxon>
        <taxon>Candidatus Azobacteroides</taxon>
    </lineage>
</organism>
<feature type="domain" description="M23ase beta-sheet core" evidence="3">
    <location>
        <begin position="316"/>
        <end position="409"/>
    </location>
</feature>
<keyword evidence="2" id="KW-0175">Coiled coil</keyword>
<proteinExistence type="predicted"/>
<dbReference type="CDD" id="cd12797">
    <property type="entry name" value="M23_peptidase"/>
    <property type="match status" value="1"/>
</dbReference>
<dbReference type="InterPro" id="IPR011055">
    <property type="entry name" value="Dup_hybrid_motif"/>
</dbReference>
<feature type="coiled-coil region" evidence="2">
    <location>
        <begin position="190"/>
        <end position="243"/>
    </location>
</feature>
<dbReference type="Gene3D" id="2.70.70.10">
    <property type="entry name" value="Glucose Permease (Domain IIA)"/>
    <property type="match status" value="1"/>
</dbReference>
<dbReference type="PANTHER" id="PTHR21666">
    <property type="entry name" value="PEPTIDASE-RELATED"/>
    <property type="match status" value="1"/>
</dbReference>
<dbReference type="InterPro" id="IPR016047">
    <property type="entry name" value="M23ase_b-sheet_dom"/>
</dbReference>
<name>B6YQH2_AZOPC</name>
<feature type="coiled-coil region" evidence="2">
    <location>
        <begin position="85"/>
        <end position="112"/>
    </location>
</feature>
<dbReference type="SUPFAM" id="SSF51261">
    <property type="entry name" value="Duplicated hybrid motif"/>
    <property type="match status" value="1"/>
</dbReference>
<keyword evidence="5" id="KW-1185">Reference proteome</keyword>
<evidence type="ECO:0000256" key="2">
    <source>
        <dbReference type="SAM" id="Coils"/>
    </source>
</evidence>
<keyword evidence="1" id="KW-0732">Signal</keyword>
<gene>
    <name evidence="4" type="ordered locus">CFPG_181</name>
</gene>
<dbReference type="EMBL" id="AP010656">
    <property type="protein sequence ID" value="BAG83444.1"/>
    <property type="molecule type" value="Genomic_DNA"/>
</dbReference>
<dbReference type="GO" id="GO:0004222">
    <property type="term" value="F:metalloendopeptidase activity"/>
    <property type="evidence" value="ECO:0007669"/>
    <property type="project" value="TreeGrafter"/>
</dbReference>
<evidence type="ECO:0000256" key="1">
    <source>
        <dbReference type="ARBA" id="ARBA00022729"/>
    </source>
</evidence>
<accession>B6YQH2</accession>
<reference evidence="5" key="1">
    <citation type="journal article" date="2008" name="Science">
        <title>Genome of an endosymbiont coupling N2 fixation to cellulolysis within RT protist cells in termite gut.</title>
        <authorList>
            <person name="Hongoh Y."/>
            <person name="Sharma V.K."/>
            <person name="Prakash T."/>
            <person name="Noda S."/>
            <person name="Toh H."/>
            <person name="Taylor T.D."/>
            <person name="Kudo T."/>
            <person name="Sakaki Y."/>
            <person name="Toyoda A."/>
            <person name="Hattori M."/>
            <person name="Ohkuma M."/>
        </authorList>
    </citation>
    <scope>NUCLEOTIDE SEQUENCE [LARGE SCALE GENOMIC DNA]</scope>
</reference>
<dbReference type="Pfam" id="PF01551">
    <property type="entry name" value="Peptidase_M23"/>
    <property type="match status" value="1"/>
</dbReference>
<dbReference type="STRING" id="511995.CFPG_181"/>
<dbReference type="InterPro" id="IPR050570">
    <property type="entry name" value="Cell_wall_metabolism_enzyme"/>
</dbReference>
<dbReference type="HOGENOM" id="CLU_029425_4_2_10"/>
<dbReference type="eggNOG" id="COG4942">
    <property type="taxonomic scope" value="Bacteria"/>
</dbReference>
<dbReference type="OrthoDB" id="9815884at2"/>
<dbReference type="PANTHER" id="PTHR21666:SF289">
    <property type="entry name" value="L-ALA--D-GLU ENDOPEPTIDASE"/>
    <property type="match status" value="1"/>
</dbReference>
<dbReference type="RefSeq" id="WP_012573205.1">
    <property type="nucleotide sequence ID" value="NC_011565.1"/>
</dbReference>
<evidence type="ECO:0000259" key="3">
    <source>
        <dbReference type="Pfam" id="PF01551"/>
    </source>
</evidence>
<evidence type="ECO:0000313" key="5">
    <source>
        <dbReference type="Proteomes" id="UP000000723"/>
    </source>
</evidence>
<dbReference type="PROSITE" id="PS51257">
    <property type="entry name" value="PROKAR_LIPOPROTEIN"/>
    <property type="match status" value="1"/>
</dbReference>
<dbReference type="Proteomes" id="UP000000723">
    <property type="component" value="Chromosome"/>
</dbReference>